<gene>
    <name evidence="1" type="ORF">J2T19_002399</name>
</gene>
<proteinExistence type="predicted"/>
<evidence type="ECO:0000313" key="2">
    <source>
        <dbReference type="Proteomes" id="UP001233836"/>
    </source>
</evidence>
<keyword evidence="2" id="KW-1185">Reference proteome</keyword>
<dbReference type="Proteomes" id="UP001233836">
    <property type="component" value="Unassembled WGS sequence"/>
</dbReference>
<evidence type="ECO:0000313" key="1">
    <source>
        <dbReference type="EMBL" id="MDQ0170951.1"/>
    </source>
</evidence>
<reference evidence="1 2" key="1">
    <citation type="submission" date="2023-07" db="EMBL/GenBank/DDBJ databases">
        <title>Sorghum-associated microbial communities from plants grown in Nebraska, USA.</title>
        <authorList>
            <person name="Schachtman D."/>
        </authorList>
    </citation>
    <scope>NUCLEOTIDE SEQUENCE [LARGE SCALE GENOMIC DNA]</scope>
    <source>
        <strain evidence="1 2">DS1314</strain>
    </source>
</reference>
<dbReference type="EMBL" id="JAUSTI010000005">
    <property type="protein sequence ID" value="MDQ0170951.1"/>
    <property type="molecule type" value="Genomic_DNA"/>
</dbReference>
<organism evidence="1 2">
    <name type="scientific">Paenibacillus tundrae</name>
    <dbReference type="NCBI Taxonomy" id="528187"/>
    <lineage>
        <taxon>Bacteria</taxon>
        <taxon>Bacillati</taxon>
        <taxon>Bacillota</taxon>
        <taxon>Bacilli</taxon>
        <taxon>Bacillales</taxon>
        <taxon>Paenibacillaceae</taxon>
        <taxon>Paenibacillus</taxon>
    </lineage>
</organism>
<sequence length="119" mass="13723">MMRPHLFSLQCVEAMTPSSFITNNMHGWTISLHHDVAELFQFIVLYNDIFNNLQRLQPASAGLFTLNGEMAMWRAGEQLFMNDEIQQMAVYVVVRSEVLRLTHDMGSPFMHTLIIKPPL</sequence>
<protein>
    <submittedName>
        <fullName evidence="1">Uncharacterized protein</fullName>
    </submittedName>
</protein>
<comment type="caution">
    <text evidence="1">The sequence shown here is derived from an EMBL/GenBank/DDBJ whole genome shotgun (WGS) entry which is preliminary data.</text>
</comment>
<name>A0ABT9WCG8_9BACL</name>
<accession>A0ABT9WCG8</accession>